<dbReference type="EMBL" id="WTYH01000001">
    <property type="protein sequence ID" value="MXO93897.1"/>
    <property type="molecule type" value="Genomic_DNA"/>
</dbReference>
<keyword evidence="2" id="KW-1185">Reference proteome</keyword>
<evidence type="ECO:0000313" key="1">
    <source>
        <dbReference type="EMBL" id="MXO93897.1"/>
    </source>
</evidence>
<dbReference type="AlphaFoldDB" id="A0A845A4P6"/>
<dbReference type="InterPro" id="IPR036278">
    <property type="entry name" value="Sialidase_sf"/>
</dbReference>
<proteinExistence type="predicted"/>
<sequence length="721" mass="77969">MSESDLAYRVRSDIAAPLNGDSGWAAGIGTPAVVEVDRPFRVRMEVAASPDPRRYALQARRNGGEWETLEAHDFPYPNRELELQFGEQAPGSPAAGWTIAAGAAGSLAIVEDAPSNVLRASGDAGGLLAIYPAPWPLPEFSIATRFRVPSSGSGGFAMLFGFVDEDNYGLVRFQPENGIRIERIVDGRPVLLAQRSTGFARNVWQDAEIELEGGTIQITLGDEEANLQAPLSIPAGEVGIAVAAGEVVDIDELTIEGVARTPGVSIVAAPAYDNGTATTDLLDGTSLPFVSATGISLRELAPSLDRADSHGEFEWPLVIRRFADGPLLNENGDRFEFRMIDPASPPASASAIAKVSITVPPGHLGGTFVETPGRIGPWQTANGDLYFIMEPTETDNKFMMVKSSDGGRSWQEVDGANRPATGDLEAVDGRRVDRRIHIIHQVTESVSYHVFRTSDHPTHPDSWELVDEVAARADAIAQAATIAVRSNGSVVSVFLAERLYYVVRAPDGTWSAPVELDPGERFINTGPQAIVGRDDVVHLAYASDDGGIWYRRLLADGTLTQRWQIAGAAGTSRADYGAVLPLAYDAQTDMLTIAYRLSDGMLWERQIQGGSEPTQPRRISDRPVVTDAVDSQQPAGDITHDGNSLIALFVDNETRSIFSSVLVNNRWQTPRLEIDEIEGSWVRGNIIRRHDGQLVYGYVYDAGSQGGAGRNEYAELVLERE</sequence>
<dbReference type="SUPFAM" id="SSF50939">
    <property type="entry name" value="Sialidases"/>
    <property type="match status" value="1"/>
</dbReference>
<evidence type="ECO:0008006" key="3">
    <source>
        <dbReference type="Google" id="ProtNLM"/>
    </source>
</evidence>
<reference evidence="1 2" key="1">
    <citation type="submission" date="2019-12" db="EMBL/GenBank/DDBJ databases">
        <title>Genomic-based taxomic classification of the family Erythrobacteraceae.</title>
        <authorList>
            <person name="Xu L."/>
        </authorList>
    </citation>
    <scope>NUCLEOTIDE SEQUENCE [LARGE SCALE GENOMIC DNA]</scope>
    <source>
        <strain evidence="1 2">RC4-10-4</strain>
    </source>
</reference>
<comment type="caution">
    <text evidence="1">The sequence shown here is derived from an EMBL/GenBank/DDBJ whole genome shotgun (WGS) entry which is preliminary data.</text>
</comment>
<gene>
    <name evidence="1" type="ORF">GRI62_09805</name>
</gene>
<dbReference type="Proteomes" id="UP000460626">
    <property type="component" value="Unassembled WGS sequence"/>
</dbReference>
<evidence type="ECO:0000313" key="2">
    <source>
        <dbReference type="Proteomes" id="UP000460626"/>
    </source>
</evidence>
<accession>A0A845A4P6</accession>
<name>A0A845A4P6_9SPHN</name>
<dbReference type="OrthoDB" id="9814707at2"/>
<organism evidence="1 2">
    <name type="scientific">Aurantiacibacter arachoides</name>
    <dbReference type="NCBI Taxonomy" id="1850444"/>
    <lineage>
        <taxon>Bacteria</taxon>
        <taxon>Pseudomonadati</taxon>
        <taxon>Pseudomonadota</taxon>
        <taxon>Alphaproteobacteria</taxon>
        <taxon>Sphingomonadales</taxon>
        <taxon>Erythrobacteraceae</taxon>
        <taxon>Aurantiacibacter</taxon>
    </lineage>
</organism>
<dbReference type="RefSeq" id="WP_131453182.1">
    <property type="nucleotide sequence ID" value="NZ_BMJK01000001.1"/>
</dbReference>
<dbReference type="Gene3D" id="2.60.120.560">
    <property type="entry name" value="Exo-inulinase, domain 1"/>
    <property type="match status" value="1"/>
</dbReference>
<protein>
    <recommendedName>
        <fullName evidence="3">Exo-alpha-sialidase</fullName>
    </recommendedName>
</protein>